<accession>A0A2U3D9Z4</accession>
<dbReference type="EMBL" id="MPDK01000006">
    <property type="protein sequence ID" value="PWI58107.1"/>
    <property type="molecule type" value="Genomic_DNA"/>
</dbReference>
<dbReference type="GO" id="GO:0000287">
    <property type="term" value="F:magnesium ion binding"/>
    <property type="evidence" value="ECO:0007669"/>
    <property type="project" value="TreeGrafter"/>
</dbReference>
<reference evidence="1 2" key="1">
    <citation type="submission" date="2016-11" db="EMBL/GenBank/DDBJ databases">
        <title>Comparative genomics of Acidibacillus ferroxidans species.</title>
        <authorList>
            <person name="Oliveira G."/>
            <person name="Nunes G."/>
            <person name="Oliveira R."/>
            <person name="Araujo F."/>
            <person name="Salim A."/>
            <person name="Scholte L."/>
            <person name="Morais D."/>
            <person name="Nancucheo I."/>
            <person name="Johnson D.B."/>
            <person name="Grail B."/>
            <person name="Bittencourt J."/>
            <person name="Valadares R."/>
        </authorList>
    </citation>
    <scope>NUCLEOTIDE SEQUENCE [LARGE SCALE GENOMIC DNA]</scope>
    <source>
        <strain evidence="1 2">Y002</strain>
    </source>
</reference>
<organism evidence="1 2">
    <name type="scientific">Sulfoacidibacillus thermotolerans</name>
    <name type="common">Acidibacillus sulfuroxidans</name>
    <dbReference type="NCBI Taxonomy" id="1765684"/>
    <lineage>
        <taxon>Bacteria</taxon>
        <taxon>Bacillati</taxon>
        <taxon>Bacillota</taxon>
        <taxon>Bacilli</taxon>
        <taxon>Bacillales</taxon>
        <taxon>Alicyclobacillaceae</taxon>
        <taxon>Sulfoacidibacillus</taxon>
    </lineage>
</organism>
<dbReference type="InterPro" id="IPR006379">
    <property type="entry name" value="HAD-SF_hydro_IIB"/>
</dbReference>
<sequence length="275" mass="30496">MSRYLLALDLDGTLLNTQKHISERTKLVLQSMMQLGNDVVIATGRPKRTSLSYHRQLGLRTPLVNLNGAFVHDPHGVYGELHLPIPYQTVKAALGVCYEIGIENVLAEVGEQFYLHKYGPINLALSVESFSAVAVGDLRYAIREDVTSFAVYPKLSTVDVLVRELRKRFGEALTIREWGDPQRTIEILNKAASKARGVAYVADQLGYEPEQIIAFGDEMNDIDMLLFAGKSVAMGNARDAVKSIADFVTDSCDREGIAKFLEQYVYVQQDAASLP</sequence>
<dbReference type="PANTHER" id="PTHR10000">
    <property type="entry name" value="PHOSPHOSERINE PHOSPHATASE"/>
    <property type="match status" value="1"/>
</dbReference>
<dbReference type="OrthoDB" id="9781413at2"/>
<dbReference type="Proteomes" id="UP000245380">
    <property type="component" value="Unassembled WGS sequence"/>
</dbReference>
<comment type="caution">
    <text evidence="1">The sequence shown here is derived from an EMBL/GenBank/DDBJ whole genome shotgun (WGS) entry which is preliminary data.</text>
</comment>
<protein>
    <recommendedName>
        <fullName evidence="3">Phosphatase</fullName>
    </recommendedName>
</protein>
<dbReference type="Gene3D" id="3.30.1240.10">
    <property type="match status" value="1"/>
</dbReference>
<dbReference type="AlphaFoldDB" id="A0A2U3D9Z4"/>
<dbReference type="NCBIfam" id="TIGR00099">
    <property type="entry name" value="Cof-subfamily"/>
    <property type="match status" value="1"/>
</dbReference>
<dbReference type="InterPro" id="IPR023214">
    <property type="entry name" value="HAD_sf"/>
</dbReference>
<dbReference type="GO" id="GO:0005829">
    <property type="term" value="C:cytosol"/>
    <property type="evidence" value="ECO:0007669"/>
    <property type="project" value="TreeGrafter"/>
</dbReference>
<dbReference type="GO" id="GO:0016791">
    <property type="term" value="F:phosphatase activity"/>
    <property type="evidence" value="ECO:0007669"/>
    <property type="project" value="TreeGrafter"/>
</dbReference>
<dbReference type="PANTHER" id="PTHR10000:SF23">
    <property type="entry name" value="5-AMINO-6-(5-PHOSPHO-D-RIBITYLAMINO)URACIL PHOSPHATASE YITU"/>
    <property type="match status" value="1"/>
</dbReference>
<dbReference type="InterPro" id="IPR036412">
    <property type="entry name" value="HAD-like_sf"/>
</dbReference>
<dbReference type="Gene3D" id="3.40.50.1000">
    <property type="entry name" value="HAD superfamily/HAD-like"/>
    <property type="match status" value="1"/>
</dbReference>
<keyword evidence="2" id="KW-1185">Reference proteome</keyword>
<dbReference type="PROSITE" id="PS01228">
    <property type="entry name" value="COF_1"/>
    <property type="match status" value="1"/>
</dbReference>
<evidence type="ECO:0000313" key="1">
    <source>
        <dbReference type="EMBL" id="PWI58107.1"/>
    </source>
</evidence>
<dbReference type="SFLD" id="SFLDS00003">
    <property type="entry name" value="Haloacid_Dehalogenase"/>
    <property type="match status" value="1"/>
</dbReference>
<gene>
    <name evidence="1" type="ORF">BM613_05435</name>
</gene>
<proteinExistence type="predicted"/>
<dbReference type="SUPFAM" id="SSF56784">
    <property type="entry name" value="HAD-like"/>
    <property type="match status" value="1"/>
</dbReference>
<name>A0A2U3D9Z4_SULT2</name>
<dbReference type="CDD" id="cd07516">
    <property type="entry name" value="HAD_Pase"/>
    <property type="match status" value="1"/>
</dbReference>
<dbReference type="RefSeq" id="WP_109430154.1">
    <property type="nucleotide sequence ID" value="NZ_MPDK01000006.1"/>
</dbReference>
<dbReference type="InterPro" id="IPR000150">
    <property type="entry name" value="Cof"/>
</dbReference>
<evidence type="ECO:0008006" key="3">
    <source>
        <dbReference type="Google" id="ProtNLM"/>
    </source>
</evidence>
<dbReference type="NCBIfam" id="TIGR01484">
    <property type="entry name" value="HAD-SF-IIB"/>
    <property type="match status" value="1"/>
</dbReference>
<evidence type="ECO:0000313" key="2">
    <source>
        <dbReference type="Proteomes" id="UP000245380"/>
    </source>
</evidence>
<dbReference type="Pfam" id="PF08282">
    <property type="entry name" value="Hydrolase_3"/>
    <property type="match status" value="1"/>
</dbReference>
<dbReference type="SFLD" id="SFLDG01140">
    <property type="entry name" value="C2.B:_Phosphomannomutase_and_P"/>
    <property type="match status" value="1"/>
</dbReference>